<evidence type="ECO:0000313" key="1">
    <source>
        <dbReference type="EMBL" id="AXF48791.1"/>
    </source>
</evidence>
<sequence length="100" mass="11481">MLMFGSTLDVSFHNVVVPAAEGFHKLPAKMDLVFLDIDDPAYFDAICFFQIIYKPTLILVYVGLQTMPWSLLTFGMAQLDILIDNFENMEKLMIQTKEKK</sequence>
<proteinExistence type="evidence at transcript level"/>
<protein>
    <submittedName>
        <fullName evidence="1">Odorant receptors OR46</fullName>
    </submittedName>
</protein>
<keyword evidence="1" id="KW-0675">Receptor</keyword>
<accession>A0A345BEW7</accession>
<dbReference type="AlphaFoldDB" id="A0A345BEW7"/>
<reference evidence="1" key="1">
    <citation type="journal article" date="2018" name="Comp. Biochem. Physiol. Part D Genomics Proteomics">
        <title>Analysis of the grapevine moth Lobesia botrana antennal transcriptome and expression of odorant-binding and chemosensory proteins.</title>
        <authorList>
            <person name="Rojas V."/>
            <person name="Jimenez H."/>
            <person name="Palma-Millanao R."/>
            <person name="Gonzalez-Gonzalez A."/>
            <person name="Machuca J."/>
            <person name="Godoy R."/>
            <person name="Ceballos R."/>
            <person name="Mutis A."/>
            <person name="Venthur H."/>
        </authorList>
    </citation>
    <scope>NUCLEOTIDE SEQUENCE</scope>
</reference>
<organism evidence="1">
    <name type="scientific">Lobesia botrana</name>
    <dbReference type="NCBI Taxonomy" id="209534"/>
    <lineage>
        <taxon>Eukaryota</taxon>
        <taxon>Metazoa</taxon>
        <taxon>Ecdysozoa</taxon>
        <taxon>Arthropoda</taxon>
        <taxon>Hexapoda</taxon>
        <taxon>Insecta</taxon>
        <taxon>Pterygota</taxon>
        <taxon>Neoptera</taxon>
        <taxon>Endopterygota</taxon>
        <taxon>Lepidoptera</taxon>
        <taxon>Glossata</taxon>
        <taxon>Ditrysia</taxon>
        <taxon>Tortricoidea</taxon>
        <taxon>Tortricidae</taxon>
        <taxon>Olethreutinae</taxon>
        <taxon>Olethreutini</taxon>
        <taxon>Lobesia</taxon>
    </lineage>
</organism>
<name>A0A345BEW7_9NEOP</name>
<dbReference type="EMBL" id="MG816606">
    <property type="protein sequence ID" value="AXF48791.1"/>
    <property type="molecule type" value="mRNA"/>
</dbReference>